<keyword evidence="4 6" id="KW-0811">Translocation</keyword>
<dbReference type="Proteomes" id="UP000295304">
    <property type="component" value="Unassembled WGS sequence"/>
</dbReference>
<dbReference type="PRINTS" id="PR01594">
    <property type="entry name" value="SECBCHAPRONE"/>
</dbReference>
<dbReference type="NCBIfam" id="NF004392">
    <property type="entry name" value="PRK05751.1-3"/>
    <property type="match status" value="1"/>
</dbReference>
<proteinExistence type="inferred from homology"/>
<comment type="subcellular location">
    <subcellularLocation>
        <location evidence="6">Cytoplasm</location>
    </subcellularLocation>
</comment>
<evidence type="ECO:0000256" key="4">
    <source>
        <dbReference type="ARBA" id="ARBA00023010"/>
    </source>
</evidence>
<dbReference type="GO" id="GO:0051082">
    <property type="term" value="F:unfolded protein binding"/>
    <property type="evidence" value="ECO:0007669"/>
    <property type="project" value="InterPro"/>
</dbReference>
<comment type="subunit">
    <text evidence="6">Homotetramer, a dimer of dimers. One homotetramer interacts with 1 SecA dimer.</text>
</comment>
<accession>A0A4R3JG54</accession>
<evidence type="ECO:0000256" key="1">
    <source>
        <dbReference type="ARBA" id="ARBA00009990"/>
    </source>
</evidence>
<reference evidence="7 8" key="1">
    <citation type="submission" date="2019-03" db="EMBL/GenBank/DDBJ databases">
        <title>Genomic Encyclopedia of Type Strains, Phase IV (KMG-IV): sequencing the most valuable type-strain genomes for metagenomic binning, comparative biology and taxonomic classification.</title>
        <authorList>
            <person name="Goeker M."/>
        </authorList>
    </citation>
    <scope>NUCLEOTIDE SEQUENCE [LARGE SCALE GENOMIC DNA]</scope>
    <source>
        <strain evidence="7 8">DSM 101688</strain>
    </source>
</reference>
<evidence type="ECO:0000313" key="7">
    <source>
        <dbReference type="EMBL" id="TCS64872.1"/>
    </source>
</evidence>
<dbReference type="NCBIfam" id="TIGR00809">
    <property type="entry name" value="secB"/>
    <property type="match status" value="1"/>
</dbReference>
<gene>
    <name evidence="6" type="primary">secB</name>
    <name evidence="7" type="ORF">EDD55_101203</name>
</gene>
<dbReference type="PANTHER" id="PTHR36918">
    <property type="match status" value="1"/>
</dbReference>
<name>A0A4R3JG54_9PROT</name>
<dbReference type="GO" id="GO:0051262">
    <property type="term" value="P:protein tetramerization"/>
    <property type="evidence" value="ECO:0007669"/>
    <property type="project" value="InterPro"/>
</dbReference>
<comment type="similarity">
    <text evidence="1 6">Belongs to the SecB family.</text>
</comment>
<comment type="function">
    <text evidence="6">One of the proteins required for the normal export of preproteins out of the cell cytoplasm. It is a molecular chaperone that binds to a subset of precursor proteins, maintaining them in a translocation-competent state. It also specifically binds to its receptor SecA.</text>
</comment>
<dbReference type="Pfam" id="PF02556">
    <property type="entry name" value="SecB"/>
    <property type="match status" value="1"/>
</dbReference>
<comment type="caution">
    <text evidence="7">The sequence shown here is derived from an EMBL/GenBank/DDBJ whole genome shotgun (WGS) entry which is preliminary data.</text>
</comment>
<dbReference type="HAMAP" id="MF_00821">
    <property type="entry name" value="SecB"/>
    <property type="match status" value="1"/>
</dbReference>
<evidence type="ECO:0000256" key="3">
    <source>
        <dbReference type="ARBA" id="ARBA00022927"/>
    </source>
</evidence>
<dbReference type="SUPFAM" id="SSF54611">
    <property type="entry name" value="SecB-like"/>
    <property type="match status" value="1"/>
</dbReference>
<dbReference type="OrthoDB" id="9795145at2"/>
<dbReference type="GO" id="GO:0005737">
    <property type="term" value="C:cytoplasm"/>
    <property type="evidence" value="ECO:0007669"/>
    <property type="project" value="UniProtKB-SubCell"/>
</dbReference>
<sequence>MSDTDTTEQTIQFTINGQYVKDLSFENPGAPAIYIALQGQQPNIDVNIDIHVESQNETQHEVELILKGECRLEDQVAFIAELKYAGLFTIEAPAEHLEPILMIECPRLLFPFARNILSDVTRDGGFPALQLNPIDFLQLYQQRKEQEAANDS</sequence>
<dbReference type="InterPro" id="IPR035958">
    <property type="entry name" value="SecB-like_sf"/>
</dbReference>
<evidence type="ECO:0000256" key="2">
    <source>
        <dbReference type="ARBA" id="ARBA00022448"/>
    </source>
</evidence>
<keyword evidence="2 6" id="KW-0813">Transport</keyword>
<keyword evidence="6" id="KW-0963">Cytoplasm</keyword>
<dbReference type="RefSeq" id="WP_132937613.1">
    <property type="nucleotide sequence ID" value="NZ_CP119676.1"/>
</dbReference>
<dbReference type="GO" id="GO:0015031">
    <property type="term" value="P:protein transport"/>
    <property type="evidence" value="ECO:0007669"/>
    <property type="project" value="UniProtKB-UniRule"/>
</dbReference>
<dbReference type="EMBL" id="SLZW01000001">
    <property type="protein sequence ID" value="TCS64872.1"/>
    <property type="molecule type" value="Genomic_DNA"/>
</dbReference>
<dbReference type="InterPro" id="IPR003708">
    <property type="entry name" value="SecB"/>
</dbReference>
<dbReference type="AlphaFoldDB" id="A0A4R3JG54"/>
<evidence type="ECO:0000313" key="8">
    <source>
        <dbReference type="Proteomes" id="UP000295304"/>
    </source>
</evidence>
<dbReference type="Gene3D" id="3.10.420.10">
    <property type="entry name" value="SecB-like"/>
    <property type="match status" value="1"/>
</dbReference>
<evidence type="ECO:0000256" key="5">
    <source>
        <dbReference type="ARBA" id="ARBA00023186"/>
    </source>
</evidence>
<keyword evidence="3 6" id="KW-0653">Protein transport</keyword>
<organism evidence="7 8">
    <name type="scientific">Varunaivibrio sulfuroxidans</name>
    <dbReference type="NCBI Taxonomy" id="1773489"/>
    <lineage>
        <taxon>Bacteria</taxon>
        <taxon>Pseudomonadati</taxon>
        <taxon>Pseudomonadota</taxon>
        <taxon>Alphaproteobacteria</taxon>
        <taxon>Rhodospirillales</taxon>
        <taxon>Magnetovibrionaceae</taxon>
        <taxon>Varunaivibrio</taxon>
    </lineage>
</organism>
<keyword evidence="8" id="KW-1185">Reference proteome</keyword>
<protein>
    <recommendedName>
        <fullName evidence="6">Protein-export protein SecB</fullName>
    </recommendedName>
</protein>
<dbReference type="PANTHER" id="PTHR36918:SF1">
    <property type="entry name" value="PROTEIN-EXPORT PROTEIN SECB"/>
    <property type="match status" value="1"/>
</dbReference>
<keyword evidence="5 6" id="KW-0143">Chaperone</keyword>
<dbReference type="GO" id="GO:0006457">
    <property type="term" value="P:protein folding"/>
    <property type="evidence" value="ECO:0007669"/>
    <property type="project" value="UniProtKB-UniRule"/>
</dbReference>
<evidence type="ECO:0000256" key="6">
    <source>
        <dbReference type="HAMAP-Rule" id="MF_00821"/>
    </source>
</evidence>